<comment type="caution">
    <text evidence="1">The sequence shown here is derived from an EMBL/GenBank/DDBJ whole genome shotgun (WGS) entry which is preliminary data.</text>
</comment>
<dbReference type="GO" id="GO:0006281">
    <property type="term" value="P:DNA repair"/>
    <property type="evidence" value="ECO:0007669"/>
    <property type="project" value="TreeGrafter"/>
</dbReference>
<gene>
    <name evidence="1" type="ORF">Krac_11238</name>
</gene>
<dbReference type="EMBL" id="ADVG01000001">
    <property type="protein sequence ID" value="EFH89673.1"/>
    <property type="molecule type" value="Genomic_DNA"/>
</dbReference>
<evidence type="ECO:0000313" key="1">
    <source>
        <dbReference type="EMBL" id="EFH89673.1"/>
    </source>
</evidence>
<dbReference type="SUPFAM" id="SSF52540">
    <property type="entry name" value="P-loop containing nucleoside triphosphate hydrolases"/>
    <property type="match status" value="1"/>
</dbReference>
<keyword evidence="2" id="KW-1185">Reference proteome</keyword>
<dbReference type="STRING" id="485913.Krac_11238"/>
<dbReference type="Gene3D" id="3.40.50.300">
    <property type="entry name" value="P-loop containing nucleotide triphosphate hydrolases"/>
    <property type="match status" value="1"/>
</dbReference>
<dbReference type="PIRSF" id="PIRSF037081">
    <property type="entry name" value="P-loop_All4644_prd"/>
    <property type="match status" value="1"/>
</dbReference>
<dbReference type="InParanoid" id="D6TJR6"/>
<dbReference type="InterPro" id="IPR027417">
    <property type="entry name" value="P-loop_NTPase"/>
</dbReference>
<proteinExistence type="predicted"/>
<name>D6TJR6_KTERA</name>
<dbReference type="eggNOG" id="COG4639">
    <property type="taxonomic scope" value="Bacteria"/>
</dbReference>
<organism evidence="1 2">
    <name type="scientific">Ktedonobacter racemifer DSM 44963</name>
    <dbReference type="NCBI Taxonomy" id="485913"/>
    <lineage>
        <taxon>Bacteria</taxon>
        <taxon>Bacillati</taxon>
        <taxon>Chloroflexota</taxon>
        <taxon>Ktedonobacteria</taxon>
        <taxon>Ktedonobacterales</taxon>
        <taxon>Ktedonobacteraceae</taxon>
        <taxon>Ktedonobacter</taxon>
    </lineage>
</organism>
<accession>D6TJR6</accession>
<dbReference type="GO" id="GO:0046403">
    <property type="term" value="F:polynucleotide 3'-phosphatase activity"/>
    <property type="evidence" value="ECO:0007669"/>
    <property type="project" value="TreeGrafter"/>
</dbReference>
<dbReference type="RefSeq" id="WP_007906444.1">
    <property type="nucleotide sequence ID" value="NZ_ADVG01000001.1"/>
</dbReference>
<dbReference type="InterPro" id="IPR017101">
    <property type="entry name" value="P-loop_ATP/GTP-bd_All4644_prd"/>
</dbReference>
<dbReference type="AlphaFoldDB" id="D6TJR6"/>
<dbReference type="GO" id="GO:0003690">
    <property type="term" value="F:double-stranded DNA binding"/>
    <property type="evidence" value="ECO:0007669"/>
    <property type="project" value="TreeGrafter"/>
</dbReference>
<dbReference type="GO" id="GO:0046404">
    <property type="term" value="F:ATP-dependent polydeoxyribonucleotide 5'-hydroxyl-kinase activity"/>
    <property type="evidence" value="ECO:0007669"/>
    <property type="project" value="TreeGrafter"/>
</dbReference>
<dbReference type="PANTHER" id="PTHR12083:SF9">
    <property type="entry name" value="BIFUNCTIONAL POLYNUCLEOTIDE PHOSPHATASE_KINASE"/>
    <property type="match status" value="1"/>
</dbReference>
<sequence>MELLLLIGLQGSGKSTFYRTRFASSHAYVSKDLLRNNRHPARRQLQQVEDALRQGQLVVVDNTNASRAERSELIELGKRLGARVIGYYFEVDLARCRARNAQREGLRRVPEVAIFATLKRLERPDYSEGFDELFFVRNNDQEGFDVSPWQSTLSGEG</sequence>
<reference evidence="1 2" key="1">
    <citation type="journal article" date="2011" name="Stand. Genomic Sci.">
        <title>Non-contiguous finished genome sequence and contextual data of the filamentous soil bacterium Ktedonobacter racemifer type strain (SOSP1-21).</title>
        <authorList>
            <person name="Chang Y.J."/>
            <person name="Land M."/>
            <person name="Hauser L."/>
            <person name="Chertkov O."/>
            <person name="Del Rio T.G."/>
            <person name="Nolan M."/>
            <person name="Copeland A."/>
            <person name="Tice H."/>
            <person name="Cheng J.F."/>
            <person name="Lucas S."/>
            <person name="Han C."/>
            <person name="Goodwin L."/>
            <person name="Pitluck S."/>
            <person name="Ivanova N."/>
            <person name="Ovchinikova G."/>
            <person name="Pati A."/>
            <person name="Chen A."/>
            <person name="Palaniappan K."/>
            <person name="Mavromatis K."/>
            <person name="Liolios K."/>
            <person name="Brettin T."/>
            <person name="Fiebig A."/>
            <person name="Rohde M."/>
            <person name="Abt B."/>
            <person name="Goker M."/>
            <person name="Detter J.C."/>
            <person name="Woyke T."/>
            <person name="Bristow J."/>
            <person name="Eisen J.A."/>
            <person name="Markowitz V."/>
            <person name="Hugenholtz P."/>
            <person name="Kyrpides N.C."/>
            <person name="Klenk H.P."/>
            <person name="Lapidus A."/>
        </authorList>
    </citation>
    <scope>NUCLEOTIDE SEQUENCE [LARGE SCALE GENOMIC DNA]</scope>
    <source>
        <strain evidence="2">DSM 44963</strain>
    </source>
</reference>
<evidence type="ECO:0008006" key="3">
    <source>
        <dbReference type="Google" id="ProtNLM"/>
    </source>
</evidence>
<protein>
    <recommendedName>
        <fullName evidence="3">Kinase</fullName>
    </recommendedName>
</protein>
<dbReference type="Pfam" id="PF13671">
    <property type="entry name" value="AAA_33"/>
    <property type="match status" value="1"/>
</dbReference>
<evidence type="ECO:0000313" key="2">
    <source>
        <dbReference type="Proteomes" id="UP000004508"/>
    </source>
</evidence>
<dbReference type="OrthoDB" id="8564590at2"/>
<dbReference type="PANTHER" id="PTHR12083">
    <property type="entry name" value="BIFUNCTIONAL POLYNUCLEOTIDE PHOSPHATASE/KINASE"/>
    <property type="match status" value="1"/>
</dbReference>
<dbReference type="Proteomes" id="UP000004508">
    <property type="component" value="Unassembled WGS sequence"/>
</dbReference>